<dbReference type="RefSeq" id="WP_093312675.1">
    <property type="nucleotide sequence ID" value="NZ_FOZG01000001.1"/>
</dbReference>
<organism evidence="1 2">
    <name type="scientific">Sphingomonas jatrophae</name>
    <dbReference type="NCBI Taxonomy" id="1166337"/>
    <lineage>
        <taxon>Bacteria</taxon>
        <taxon>Pseudomonadati</taxon>
        <taxon>Pseudomonadota</taxon>
        <taxon>Alphaproteobacteria</taxon>
        <taxon>Sphingomonadales</taxon>
        <taxon>Sphingomonadaceae</taxon>
        <taxon>Sphingomonas</taxon>
    </lineage>
</organism>
<dbReference type="EMBL" id="FOZG01000001">
    <property type="protein sequence ID" value="SFR86843.1"/>
    <property type="molecule type" value="Genomic_DNA"/>
</dbReference>
<gene>
    <name evidence="1" type="ORF">SAMN05192580_1381</name>
</gene>
<dbReference type="AlphaFoldDB" id="A0A1I6K6G3"/>
<dbReference type="STRING" id="1166337.SAMN05192580_1381"/>
<evidence type="ECO:0000313" key="2">
    <source>
        <dbReference type="Proteomes" id="UP000198824"/>
    </source>
</evidence>
<name>A0A1I6K6G3_9SPHN</name>
<keyword evidence="2" id="KW-1185">Reference proteome</keyword>
<protein>
    <submittedName>
        <fullName evidence="1">Uncharacterized protein</fullName>
    </submittedName>
</protein>
<sequence length="72" mass="7459">MSDSLLTGTLAEAASASGIAFPVRVDGPDEAGTIVDANGMQVCIVDVERDLEDEQVARIVGFLVRLLNAAGQ</sequence>
<dbReference type="Proteomes" id="UP000198824">
    <property type="component" value="Unassembled WGS sequence"/>
</dbReference>
<evidence type="ECO:0000313" key="1">
    <source>
        <dbReference type="EMBL" id="SFR86843.1"/>
    </source>
</evidence>
<reference evidence="1 2" key="1">
    <citation type="submission" date="2016-10" db="EMBL/GenBank/DDBJ databases">
        <authorList>
            <person name="de Groot N.N."/>
        </authorList>
    </citation>
    <scope>NUCLEOTIDE SEQUENCE [LARGE SCALE GENOMIC DNA]</scope>
    <source>
        <strain evidence="1 2">S5-249</strain>
    </source>
</reference>
<proteinExistence type="predicted"/>
<accession>A0A1I6K6G3</accession>